<keyword evidence="3" id="KW-1185">Reference proteome</keyword>
<name>A0A1T4X202_9GAMM</name>
<dbReference type="EMBL" id="FUYB01000011">
    <property type="protein sequence ID" value="SKA83105.1"/>
    <property type="molecule type" value="Genomic_DNA"/>
</dbReference>
<evidence type="ECO:0000256" key="1">
    <source>
        <dbReference type="SAM" id="SignalP"/>
    </source>
</evidence>
<accession>A0A1T4X202</accession>
<organism evidence="2 3">
    <name type="scientific">Thiothrix eikelboomii</name>
    <dbReference type="NCBI Taxonomy" id="92487"/>
    <lineage>
        <taxon>Bacteria</taxon>
        <taxon>Pseudomonadati</taxon>
        <taxon>Pseudomonadota</taxon>
        <taxon>Gammaproteobacteria</taxon>
        <taxon>Thiotrichales</taxon>
        <taxon>Thiotrichaceae</taxon>
        <taxon>Thiothrix</taxon>
    </lineage>
</organism>
<protein>
    <submittedName>
        <fullName evidence="2">Uncharacterized protein</fullName>
    </submittedName>
</protein>
<evidence type="ECO:0000313" key="2">
    <source>
        <dbReference type="EMBL" id="SKA83105.1"/>
    </source>
</evidence>
<feature type="chain" id="PRO_5012007115" evidence="1">
    <location>
        <begin position="26"/>
        <end position="189"/>
    </location>
</feature>
<keyword evidence="1" id="KW-0732">Signal</keyword>
<dbReference type="AlphaFoldDB" id="A0A1T4X202"/>
<proteinExistence type="predicted"/>
<dbReference type="RefSeq" id="WP_143594347.1">
    <property type="nucleotide sequence ID" value="NZ_FUYB01000011.1"/>
</dbReference>
<reference evidence="2 3" key="1">
    <citation type="submission" date="2017-02" db="EMBL/GenBank/DDBJ databases">
        <authorList>
            <person name="Peterson S.W."/>
        </authorList>
    </citation>
    <scope>NUCLEOTIDE SEQUENCE [LARGE SCALE GENOMIC DNA]</scope>
    <source>
        <strain evidence="2 3">ATCC 49788</strain>
    </source>
</reference>
<evidence type="ECO:0000313" key="3">
    <source>
        <dbReference type="Proteomes" id="UP000190460"/>
    </source>
</evidence>
<dbReference type="Proteomes" id="UP000190460">
    <property type="component" value="Unassembled WGS sequence"/>
</dbReference>
<sequence>MHLNQSIFTLSLLTILCSTSSLLSAKEYKPATIKPMYAPETMYRVTAIIESTKAKVDDAQITKLQIATFPLFVDLQKKYFAGFRGSNEKPKQACTNTSLTLQSISLNTYLNTNQITTKQWKQAYPYDTEMNRSVTLVKTNCKIPFFREFIFDTPKEKIESGGEYGPILINQSNVFFMGTKPVPFILPSH</sequence>
<gene>
    <name evidence="2" type="ORF">SAMN02745130_02357</name>
</gene>
<feature type="signal peptide" evidence="1">
    <location>
        <begin position="1"/>
        <end position="25"/>
    </location>
</feature>